<dbReference type="RefSeq" id="WP_320186415.1">
    <property type="nucleotide sequence ID" value="NZ_CP138332.1"/>
</dbReference>
<dbReference type="InterPro" id="IPR023997">
    <property type="entry name" value="TonB-dep_OMP_SusC/RagA_CS"/>
</dbReference>
<accession>A0ABW6BI78</accession>
<feature type="signal peptide" evidence="8">
    <location>
        <begin position="1"/>
        <end position="17"/>
    </location>
</feature>
<dbReference type="Pfam" id="PF13715">
    <property type="entry name" value="CarbopepD_reg_2"/>
    <property type="match status" value="1"/>
</dbReference>
<keyword evidence="5 7" id="KW-0472">Membrane</keyword>
<dbReference type="InterPro" id="IPR023996">
    <property type="entry name" value="TonB-dep_OMP_SusC/RagA"/>
</dbReference>
<feature type="domain" description="TonB-dependent receptor plug" evidence="9">
    <location>
        <begin position="123"/>
        <end position="232"/>
    </location>
</feature>
<evidence type="ECO:0000256" key="1">
    <source>
        <dbReference type="ARBA" id="ARBA00004571"/>
    </source>
</evidence>
<evidence type="ECO:0000259" key="9">
    <source>
        <dbReference type="Pfam" id="PF07715"/>
    </source>
</evidence>
<organism evidence="10 11">
    <name type="scientific">Sphingobacterium bambusae</name>
    <dbReference type="NCBI Taxonomy" id="662858"/>
    <lineage>
        <taxon>Bacteria</taxon>
        <taxon>Pseudomonadati</taxon>
        <taxon>Bacteroidota</taxon>
        <taxon>Sphingobacteriia</taxon>
        <taxon>Sphingobacteriales</taxon>
        <taxon>Sphingobacteriaceae</taxon>
        <taxon>Sphingobacterium</taxon>
    </lineage>
</organism>
<evidence type="ECO:0000256" key="7">
    <source>
        <dbReference type="PROSITE-ProRule" id="PRU01360"/>
    </source>
</evidence>
<dbReference type="InterPro" id="IPR036942">
    <property type="entry name" value="Beta-barrel_TonB_sf"/>
</dbReference>
<dbReference type="InterPro" id="IPR037066">
    <property type="entry name" value="Plug_dom_sf"/>
</dbReference>
<keyword evidence="2 7" id="KW-0813">Transport</keyword>
<proteinExistence type="inferred from homology"/>
<comment type="caution">
    <text evidence="10">The sequence shown here is derived from an EMBL/GenBank/DDBJ whole genome shotgun (WGS) entry which is preliminary data.</text>
</comment>
<sequence length="1053" mass="116062">MALLFPILFFYLKGSLAANLIPAPTEKHVPSNQHTVTGKVVGKDGSPIVGATITEKGTKNATTTDRGGSFSLLVSGQAASLTVTSVGYLTQDVSSSQATHIILENADGTLEEVVVVGFGTQKKSNLTSAVSQIDKEVLQNRPSPTVANMLQGASPGLVVTRSSGRPGAQGLGIQVRGATSANGNVDPLIVIDGVVSATSTFTALNPNDIENISVLKDGGATAIYGAQSAGGVLLVTTKKGQKGPARIAVLSNVASQRPGNIPERLSLIDEMNYMNLARANAGLAPEYNEEDLLYAVNGPTFVLGDNGLWRTYNQENLIDQVVRDAYGLYNNNLQISGGSDNISYLTSVGNMSQAGMFKVGDDRFSRWNARANISAQVNKYFKVDLASSYINEATDNPQDGGWGIEGGGNSLLRQFFSSRMRFPIFNEDGTYYRSGSSSAYGYALLEDGGFNRDRKSNYMNTVTATLNNVIKGFELKAIYGRENLIYENRNFRRTVTFYSGPEASSASQLNNPNNYSVTNHNTLRQNFQAIADYDYTLADKHTFHLMGGYQFIHYYYNRVNATTSNLYVNDSPSLNFTANPANKSNLQFAEESKMQSYFGRFNYNFDGKYLFEATIRGDESSQLTRGNRMKVFPSFSAGWNIASENWFSGLSSIITELKPRLSWGKVGSQIGIGYYDFIDQLASNTNVVLNDTRQAYVYRARLTAPSLTWETVETRNIGLDFGMFNRKLTGAFEYYNKYNNNMLVTVSLPETVGVNIPKSNEGRLKTWGWEAALTYSDKIGEDFNYRVSANIADNQNRLIRYGGANDVINSGVNGLVEGYALNSIWGYKTDGYFQTEADLQQAPSYQRILNVAGVPGLGDVRYVDLDGDGEISPGGNRLGDTGDLVYLGDINPRYQYGFNLNLNYKDFDFSVFVQGIAKRKFKPSNELIQPALFSYYLPMSFQMDYWTPENTNAAFPRPFLSGNQNFQNSDKWFLNGAYARLKNIQLGYTLRKERIPALPFSRVRFYASGEDLLTVSSLGVFKGIIDPEMRPEANSISPYPFSTTISFGLNLDF</sequence>
<evidence type="ECO:0000256" key="8">
    <source>
        <dbReference type="SAM" id="SignalP"/>
    </source>
</evidence>
<comment type="similarity">
    <text evidence="7">Belongs to the TonB-dependent receptor family.</text>
</comment>
<dbReference type="InterPro" id="IPR039426">
    <property type="entry name" value="TonB-dep_rcpt-like"/>
</dbReference>
<dbReference type="SUPFAM" id="SSF56935">
    <property type="entry name" value="Porins"/>
    <property type="match status" value="1"/>
</dbReference>
<dbReference type="EMBL" id="JBHUPB010000012">
    <property type="protein sequence ID" value="MFD2969202.1"/>
    <property type="molecule type" value="Genomic_DNA"/>
</dbReference>
<dbReference type="Gene3D" id="2.40.170.20">
    <property type="entry name" value="TonB-dependent receptor, beta-barrel domain"/>
    <property type="match status" value="1"/>
</dbReference>
<evidence type="ECO:0000256" key="3">
    <source>
        <dbReference type="ARBA" id="ARBA00022452"/>
    </source>
</evidence>
<dbReference type="InterPro" id="IPR008969">
    <property type="entry name" value="CarboxyPept-like_regulatory"/>
</dbReference>
<keyword evidence="6 7" id="KW-0998">Cell outer membrane</keyword>
<dbReference type="Gene3D" id="2.60.40.1120">
    <property type="entry name" value="Carboxypeptidase-like, regulatory domain"/>
    <property type="match status" value="1"/>
</dbReference>
<comment type="subcellular location">
    <subcellularLocation>
        <location evidence="1 7">Cell outer membrane</location>
        <topology evidence="1 7">Multi-pass membrane protein</topology>
    </subcellularLocation>
</comment>
<keyword evidence="3 7" id="KW-1134">Transmembrane beta strand</keyword>
<dbReference type="NCBIfam" id="TIGR04057">
    <property type="entry name" value="SusC_RagA_signa"/>
    <property type="match status" value="1"/>
</dbReference>
<evidence type="ECO:0000256" key="6">
    <source>
        <dbReference type="ARBA" id="ARBA00023237"/>
    </source>
</evidence>
<dbReference type="Gene3D" id="2.170.130.10">
    <property type="entry name" value="TonB-dependent receptor, plug domain"/>
    <property type="match status" value="1"/>
</dbReference>
<evidence type="ECO:0000313" key="11">
    <source>
        <dbReference type="Proteomes" id="UP001597525"/>
    </source>
</evidence>
<reference evidence="11" key="1">
    <citation type="journal article" date="2019" name="Int. J. Syst. Evol. Microbiol.">
        <title>The Global Catalogue of Microorganisms (GCM) 10K type strain sequencing project: providing services to taxonomists for standard genome sequencing and annotation.</title>
        <authorList>
            <consortium name="The Broad Institute Genomics Platform"/>
            <consortium name="The Broad Institute Genome Sequencing Center for Infectious Disease"/>
            <person name="Wu L."/>
            <person name="Ma J."/>
        </authorList>
    </citation>
    <scope>NUCLEOTIDE SEQUENCE [LARGE SCALE GENOMIC DNA]</scope>
    <source>
        <strain evidence="11">KCTC 22814</strain>
    </source>
</reference>
<feature type="chain" id="PRO_5046480527" evidence="8">
    <location>
        <begin position="18"/>
        <end position="1053"/>
    </location>
</feature>
<evidence type="ECO:0000256" key="2">
    <source>
        <dbReference type="ARBA" id="ARBA00022448"/>
    </source>
</evidence>
<dbReference type="NCBIfam" id="TIGR04056">
    <property type="entry name" value="OMP_RagA_SusC"/>
    <property type="match status" value="1"/>
</dbReference>
<evidence type="ECO:0000313" key="10">
    <source>
        <dbReference type="EMBL" id="MFD2969202.1"/>
    </source>
</evidence>
<protein>
    <submittedName>
        <fullName evidence="10">TonB-dependent receptor</fullName>
    </submittedName>
</protein>
<keyword evidence="11" id="KW-1185">Reference proteome</keyword>
<gene>
    <name evidence="10" type="ORF">ACFS7Y_17540</name>
</gene>
<evidence type="ECO:0000256" key="4">
    <source>
        <dbReference type="ARBA" id="ARBA00022692"/>
    </source>
</evidence>
<name>A0ABW6BI78_9SPHI</name>
<dbReference type="InterPro" id="IPR012910">
    <property type="entry name" value="Plug_dom"/>
</dbReference>
<dbReference type="Proteomes" id="UP001597525">
    <property type="component" value="Unassembled WGS sequence"/>
</dbReference>
<dbReference type="PROSITE" id="PS52016">
    <property type="entry name" value="TONB_DEPENDENT_REC_3"/>
    <property type="match status" value="1"/>
</dbReference>
<dbReference type="Pfam" id="PF07715">
    <property type="entry name" value="Plug"/>
    <property type="match status" value="1"/>
</dbReference>
<keyword evidence="8" id="KW-0732">Signal</keyword>
<evidence type="ECO:0000256" key="5">
    <source>
        <dbReference type="ARBA" id="ARBA00023136"/>
    </source>
</evidence>
<dbReference type="SUPFAM" id="SSF49464">
    <property type="entry name" value="Carboxypeptidase regulatory domain-like"/>
    <property type="match status" value="1"/>
</dbReference>
<keyword evidence="4 7" id="KW-0812">Transmembrane</keyword>
<keyword evidence="10" id="KW-0675">Receptor</keyword>